<dbReference type="InterPro" id="IPR036264">
    <property type="entry name" value="Bact_exopeptidase_dim_dom"/>
</dbReference>
<proteinExistence type="inferred from homology"/>
<evidence type="ECO:0000313" key="4">
    <source>
        <dbReference type="EMBL" id="KAF2270968.1"/>
    </source>
</evidence>
<dbReference type="SUPFAM" id="SSF55031">
    <property type="entry name" value="Bacterial exopeptidase dimerisation domain"/>
    <property type="match status" value="1"/>
</dbReference>
<feature type="domain" description="Peptidase M20 dimerisation" evidence="3">
    <location>
        <begin position="198"/>
        <end position="294"/>
    </location>
</feature>
<gene>
    <name evidence="4" type="ORF">CC78DRAFT_484613</name>
</gene>
<dbReference type="InterPro" id="IPR017439">
    <property type="entry name" value="Amidohydrolase"/>
</dbReference>
<keyword evidence="2" id="KW-0464">Manganese</keyword>
<feature type="binding site" evidence="2">
    <location>
        <position position="116"/>
    </location>
    <ligand>
        <name>Mn(2+)</name>
        <dbReference type="ChEBI" id="CHEBI:29035"/>
        <label>2</label>
    </ligand>
</feature>
<feature type="binding site" evidence="2">
    <location>
        <position position="177"/>
    </location>
    <ligand>
        <name>Mn(2+)</name>
        <dbReference type="ChEBI" id="CHEBI:29035"/>
        <label>2</label>
    </ligand>
</feature>
<accession>A0A9P4TRT5</accession>
<dbReference type="Gene3D" id="3.30.70.360">
    <property type="match status" value="1"/>
</dbReference>
<comment type="caution">
    <text evidence="4">The sequence shown here is derived from an EMBL/GenBank/DDBJ whole genome shotgun (WGS) entry which is preliminary data.</text>
</comment>
<dbReference type="InterPro" id="IPR002933">
    <property type="entry name" value="Peptidase_M20"/>
</dbReference>
<feature type="binding site" evidence="2">
    <location>
        <position position="150"/>
    </location>
    <ligand>
        <name>Mn(2+)</name>
        <dbReference type="ChEBI" id="CHEBI:29035"/>
        <label>2</label>
    </ligand>
</feature>
<dbReference type="PIRSF" id="PIRSF005962">
    <property type="entry name" value="Pept_M20D_amidohydro"/>
    <property type="match status" value="1"/>
</dbReference>
<sequence length="421" mass="44877">MNMSFATKVLEAHRPDLGPYEELYKHFHANPELSFQEAETAAKIVAHLKSLVAYDVFASIGGHGVAALLRNGEGGKVLLRADIDGLPVEERSGVAYQSRRRAGEGEGKGVMHACGHDMHITALLAAADTLVASREAWAGTVVLVFQPAEEKGAGARAMVEDGLYDKVPVPDVVIGAHVMPYRAGVIGTKRGLIASSADSFHLTLHGRQAHASMPARSIDPIVLAASTILRLQTIVSREVDPADFGVVTVSSCHAGDAENIIPDHADLKLNIRAEKPATRSRLLTSMRRIIDAETSASNAPAPTLEPLSNFPFLFNDDNVTDAIAATFAQHFEVGKCGFDTNIARLSGSEDFGILATSVGRPSCFFLYGGTDPEVYDKAEEQGSLDELPSNHSPFFVPVIQPTLGVAVDGYVGAALTFLRKG</sequence>
<dbReference type="EMBL" id="ML986578">
    <property type="protein sequence ID" value="KAF2270968.1"/>
    <property type="molecule type" value="Genomic_DNA"/>
</dbReference>
<dbReference type="PANTHER" id="PTHR11014">
    <property type="entry name" value="PEPTIDASE M20 FAMILY MEMBER"/>
    <property type="match status" value="1"/>
</dbReference>
<keyword evidence="2" id="KW-0479">Metal-binding</keyword>
<name>A0A9P4TRT5_9PLEO</name>
<evidence type="ECO:0000313" key="5">
    <source>
        <dbReference type="Proteomes" id="UP000800093"/>
    </source>
</evidence>
<dbReference type="GO" id="GO:0016787">
    <property type="term" value="F:hydrolase activity"/>
    <property type="evidence" value="ECO:0007669"/>
    <property type="project" value="InterPro"/>
</dbReference>
<comment type="cofactor">
    <cofactor evidence="2">
        <name>Mn(2+)</name>
        <dbReference type="ChEBI" id="CHEBI:29035"/>
    </cofactor>
    <text evidence="2">The Mn(2+) ion enhances activity.</text>
</comment>
<dbReference type="GO" id="GO:0046872">
    <property type="term" value="F:metal ion binding"/>
    <property type="evidence" value="ECO:0007669"/>
    <property type="project" value="UniProtKB-KW"/>
</dbReference>
<organism evidence="4 5">
    <name type="scientific">Lojkania enalia</name>
    <dbReference type="NCBI Taxonomy" id="147567"/>
    <lineage>
        <taxon>Eukaryota</taxon>
        <taxon>Fungi</taxon>
        <taxon>Dikarya</taxon>
        <taxon>Ascomycota</taxon>
        <taxon>Pezizomycotina</taxon>
        <taxon>Dothideomycetes</taxon>
        <taxon>Pleosporomycetidae</taxon>
        <taxon>Pleosporales</taxon>
        <taxon>Pleosporales incertae sedis</taxon>
        <taxon>Lojkania</taxon>
    </lineage>
</organism>
<comment type="similarity">
    <text evidence="1">Belongs to the peptidase M20A family.</text>
</comment>
<dbReference type="Gene3D" id="3.40.630.10">
    <property type="entry name" value="Zn peptidases"/>
    <property type="match status" value="1"/>
</dbReference>
<dbReference type="NCBIfam" id="TIGR01891">
    <property type="entry name" value="amidohydrolases"/>
    <property type="match status" value="1"/>
</dbReference>
<evidence type="ECO:0000259" key="3">
    <source>
        <dbReference type="Pfam" id="PF07687"/>
    </source>
</evidence>
<dbReference type="InterPro" id="IPR011650">
    <property type="entry name" value="Peptidase_M20_dimer"/>
</dbReference>
<dbReference type="PANTHER" id="PTHR11014:SF63">
    <property type="entry name" value="METALLOPEPTIDASE, PUTATIVE (AFU_ORTHOLOGUE AFUA_6G09600)-RELATED"/>
    <property type="match status" value="1"/>
</dbReference>
<reference evidence="5" key="1">
    <citation type="journal article" date="2020" name="Stud. Mycol.">
        <title>101 Dothideomycetes genomes: A test case for predicting lifestyles and emergence of pathogens.</title>
        <authorList>
            <person name="Haridas S."/>
            <person name="Albert R."/>
            <person name="Binder M."/>
            <person name="Bloem J."/>
            <person name="LaButti K."/>
            <person name="Salamov A."/>
            <person name="Andreopoulos B."/>
            <person name="Baker S."/>
            <person name="Barry K."/>
            <person name="Bills G."/>
            <person name="Bluhm B."/>
            <person name="Cannon C."/>
            <person name="Castanera R."/>
            <person name="Culley D."/>
            <person name="Daum C."/>
            <person name="Ezra D."/>
            <person name="Gonzalez J."/>
            <person name="Henrissat B."/>
            <person name="Kuo A."/>
            <person name="Liang C."/>
            <person name="Lipzen A."/>
            <person name="Lutzoni F."/>
            <person name="Magnuson J."/>
            <person name="Mondo S."/>
            <person name="Nolan M."/>
            <person name="Ohm R."/>
            <person name="Pangilinan J."/>
            <person name="Park H.-J."/>
            <person name="Ramirez L."/>
            <person name="Alfaro M."/>
            <person name="Sun H."/>
            <person name="Tritt A."/>
            <person name="Yoshinaga Y."/>
            <person name="Zwiers L.-H."/>
            <person name="Turgeon B."/>
            <person name="Goodwin S."/>
            <person name="Spatafora J."/>
            <person name="Crous P."/>
            <person name="Grigoriev I."/>
        </authorList>
    </citation>
    <scope>NUCLEOTIDE SEQUENCE [LARGE SCALE GENOMIC DNA]</scope>
    <source>
        <strain evidence="5">CBS 304.66</strain>
    </source>
</reference>
<feature type="binding site" evidence="2">
    <location>
        <position position="114"/>
    </location>
    <ligand>
        <name>Mn(2+)</name>
        <dbReference type="ChEBI" id="CHEBI:29035"/>
        <label>2</label>
    </ligand>
</feature>
<dbReference type="Pfam" id="PF07687">
    <property type="entry name" value="M20_dimer"/>
    <property type="match status" value="1"/>
</dbReference>
<dbReference type="Proteomes" id="UP000800093">
    <property type="component" value="Unassembled WGS sequence"/>
</dbReference>
<evidence type="ECO:0000256" key="2">
    <source>
        <dbReference type="PIRSR" id="PIRSR005962-1"/>
    </source>
</evidence>
<protein>
    <submittedName>
        <fullName evidence="4">Peptidase M20D</fullName>
    </submittedName>
</protein>
<dbReference type="SUPFAM" id="SSF53187">
    <property type="entry name" value="Zn-dependent exopeptidases"/>
    <property type="match status" value="1"/>
</dbReference>
<dbReference type="Pfam" id="PF01546">
    <property type="entry name" value="Peptidase_M20"/>
    <property type="match status" value="1"/>
</dbReference>
<evidence type="ECO:0000256" key="1">
    <source>
        <dbReference type="ARBA" id="ARBA00006247"/>
    </source>
</evidence>
<keyword evidence="5" id="KW-1185">Reference proteome</keyword>
<dbReference type="AlphaFoldDB" id="A0A9P4TRT5"/>
<dbReference type="OrthoDB" id="6119954at2759"/>